<dbReference type="Gene3D" id="3.40.50.150">
    <property type="entry name" value="Vaccinia Virus protein VP39"/>
    <property type="match status" value="1"/>
</dbReference>
<dbReference type="GO" id="GO:0004483">
    <property type="term" value="F:methyltransferase cap1 activity"/>
    <property type="evidence" value="ECO:0007669"/>
    <property type="project" value="InterPro"/>
</dbReference>
<dbReference type="InterPro" id="IPR025804">
    <property type="entry name" value="Pox/kineto_cap_MeTfrase"/>
</dbReference>
<dbReference type="InterPro" id="IPR029063">
    <property type="entry name" value="SAM-dependent_MTases_sf"/>
</dbReference>
<protein>
    <recommendedName>
        <fullName evidence="1">Exonuclease domain-containing protein</fullName>
    </recommendedName>
</protein>
<dbReference type="InterPro" id="IPR036770">
    <property type="entry name" value="Ankyrin_rpt-contain_sf"/>
</dbReference>
<dbReference type="AlphaFoldDB" id="A0A815JNI3"/>
<dbReference type="InterPro" id="IPR036397">
    <property type="entry name" value="RNaseH_sf"/>
</dbReference>
<dbReference type="SUPFAM" id="SSF53335">
    <property type="entry name" value="S-adenosyl-L-methionine-dependent methyltransferases"/>
    <property type="match status" value="1"/>
</dbReference>
<comment type="caution">
    <text evidence="2">The sequence shown here is derived from an EMBL/GenBank/DDBJ whole genome shotgun (WGS) entry which is preliminary data.</text>
</comment>
<dbReference type="PROSITE" id="PS51612">
    <property type="entry name" value="SAM_MT_2O_PK"/>
    <property type="match status" value="1"/>
</dbReference>
<dbReference type="SUPFAM" id="SSF48403">
    <property type="entry name" value="Ankyrin repeat"/>
    <property type="match status" value="1"/>
</dbReference>
<dbReference type="Pfam" id="PF00929">
    <property type="entry name" value="RNase_T"/>
    <property type="match status" value="1"/>
</dbReference>
<dbReference type="EMBL" id="CAJNOJ010000301">
    <property type="protein sequence ID" value="CAF1382357.1"/>
    <property type="molecule type" value="Genomic_DNA"/>
</dbReference>
<sequence length="690" mass="82625">MSMKDLSKDLQRLFQNRIDENRLIKKLDELINEYGIRQINAWRNLSNGTKNTLLHEVIEQNYPNVVKHLIIKHQLRTFFQRESDHLTPFELAFTKKNRQICDILIELGDENTLENVSENISLKKSKDQMMNIIWMDLEFTSFENPQILECAVIITNKDLKEIQRKQWIIHFEKEFLNGLSQWHQNAFKDIEDGGNGLFRDVYNSEIRKEDVEKELLEFLKEFCPEKTCPLAGSSIHSDKAVLKVEMPSVYHYLHHRVIDVSSFQEILKRWAPKINSQFCKDLISSGKGNVNHRAMDDILWSIEMMKLFRPLLTNKQFLKDKDSSMRIQRRNPSMNSSRFDQTKFTDEEKHLFKRIEFEEQNCVEDLNLNEEEQQIYVENPHLREVFLNNERILFHEKDFQIEDRLCSPMKFSKQINSRVISTTEFWSQRNLLLGEIEFLTKYSSKQTNLLVIYLENSSNSHFNHLSQLFPQIQFHVFRTKSNEIKETKQLKIFNEIFTNEIALKYSSHSSLLFICNLQRFENDENIDKDTKNEIRWISILKPLASFLRFSFPKTHCEMLEFYQGDLYWNLWSSPESVECRIMIENLPKLIFYDWKQFQQTFISFQQRKRTIFYQHDLDHIETEGLDHCYDCTAEIFILKNYFTSIQHIHEKKSLFQSIAQLSHQISLNLFDKHQFPFLKQKRSLNIIPKD</sequence>
<dbReference type="SUPFAM" id="SSF53098">
    <property type="entry name" value="Ribonuclease H-like"/>
    <property type="match status" value="1"/>
</dbReference>
<organism evidence="2 3">
    <name type="scientific">Adineta ricciae</name>
    <name type="common">Rotifer</name>
    <dbReference type="NCBI Taxonomy" id="249248"/>
    <lineage>
        <taxon>Eukaryota</taxon>
        <taxon>Metazoa</taxon>
        <taxon>Spiralia</taxon>
        <taxon>Gnathifera</taxon>
        <taxon>Rotifera</taxon>
        <taxon>Eurotatoria</taxon>
        <taxon>Bdelloidea</taxon>
        <taxon>Adinetida</taxon>
        <taxon>Adinetidae</taxon>
        <taxon>Adineta</taxon>
    </lineage>
</organism>
<name>A0A815JNI3_ADIRI</name>
<dbReference type="SMART" id="SM00479">
    <property type="entry name" value="EXOIII"/>
    <property type="match status" value="1"/>
</dbReference>
<dbReference type="NCBIfam" id="NF003765">
    <property type="entry name" value="PRK05359.1"/>
    <property type="match status" value="1"/>
</dbReference>
<feature type="domain" description="Exonuclease" evidence="1">
    <location>
        <begin position="131"/>
        <end position="314"/>
    </location>
</feature>
<dbReference type="OrthoDB" id="270189at2759"/>
<evidence type="ECO:0000313" key="3">
    <source>
        <dbReference type="Proteomes" id="UP000663852"/>
    </source>
</evidence>
<dbReference type="InterPro" id="IPR012337">
    <property type="entry name" value="RNaseH-like_sf"/>
</dbReference>
<dbReference type="Gene3D" id="1.25.40.20">
    <property type="entry name" value="Ankyrin repeat-containing domain"/>
    <property type="match status" value="1"/>
</dbReference>
<dbReference type="Gene3D" id="3.30.420.10">
    <property type="entry name" value="Ribonuclease H-like superfamily/Ribonuclease H"/>
    <property type="match status" value="1"/>
</dbReference>
<dbReference type="InterPro" id="IPR013520">
    <property type="entry name" value="Ribonucl_H"/>
</dbReference>
<proteinExistence type="predicted"/>
<evidence type="ECO:0000313" key="2">
    <source>
        <dbReference type="EMBL" id="CAF1382357.1"/>
    </source>
</evidence>
<gene>
    <name evidence="2" type="ORF">EDS130_LOCUS34999</name>
</gene>
<evidence type="ECO:0000259" key="1">
    <source>
        <dbReference type="SMART" id="SM00479"/>
    </source>
</evidence>
<dbReference type="GO" id="GO:0006370">
    <property type="term" value="P:7-methylguanosine mRNA capping"/>
    <property type="evidence" value="ECO:0007669"/>
    <property type="project" value="InterPro"/>
</dbReference>
<dbReference type="Proteomes" id="UP000663852">
    <property type="component" value="Unassembled WGS sequence"/>
</dbReference>
<dbReference type="GO" id="GO:0003676">
    <property type="term" value="F:nucleic acid binding"/>
    <property type="evidence" value="ECO:0007669"/>
    <property type="project" value="InterPro"/>
</dbReference>
<reference evidence="2" key="1">
    <citation type="submission" date="2021-02" db="EMBL/GenBank/DDBJ databases">
        <authorList>
            <person name="Nowell W R."/>
        </authorList>
    </citation>
    <scope>NUCLEOTIDE SEQUENCE</scope>
</reference>
<accession>A0A815JNI3</accession>